<dbReference type="Pfam" id="PF02583">
    <property type="entry name" value="Trns_repr_metal"/>
    <property type="match status" value="1"/>
</dbReference>
<dbReference type="PANTHER" id="PTHR33677">
    <property type="entry name" value="TRANSCRIPTIONAL REPRESSOR FRMR-RELATED"/>
    <property type="match status" value="1"/>
</dbReference>
<sequence length="112" mass="12269">MPRAKSNESTGETSRECIDKMITAGDPSMQAEVLSRLKKIEGQVRGVHKMVQDCRDCGDIVIQLTAIKAAVNRVGATVLACHLADKIKSDLSQNNDINASLNEFMSIFKKFS</sequence>
<dbReference type="GO" id="GO:0003677">
    <property type="term" value="F:DNA binding"/>
    <property type="evidence" value="ECO:0007669"/>
    <property type="project" value="UniProtKB-KW"/>
</dbReference>
<keyword evidence="2" id="KW-1185">Reference proteome</keyword>
<dbReference type="Proteomes" id="UP000199337">
    <property type="component" value="Unassembled WGS sequence"/>
</dbReference>
<evidence type="ECO:0000313" key="1">
    <source>
        <dbReference type="EMBL" id="SFG72020.1"/>
    </source>
</evidence>
<dbReference type="Gene3D" id="1.20.58.1000">
    <property type="entry name" value="Metal-sensitive repressor, helix protomer"/>
    <property type="match status" value="1"/>
</dbReference>
<dbReference type="CDD" id="cd10148">
    <property type="entry name" value="CsoR-like_DUF156"/>
    <property type="match status" value="1"/>
</dbReference>
<dbReference type="InterPro" id="IPR038390">
    <property type="entry name" value="Metal_Tscrpt_repr_sf"/>
</dbReference>
<reference evidence="2" key="1">
    <citation type="submission" date="2016-10" db="EMBL/GenBank/DDBJ databases">
        <authorList>
            <person name="Varghese N."/>
            <person name="Submissions S."/>
        </authorList>
    </citation>
    <scope>NUCLEOTIDE SEQUENCE [LARGE SCALE GENOMIC DNA]</scope>
    <source>
        <strain evidence="2">DSM 17038</strain>
    </source>
</reference>
<evidence type="ECO:0000313" key="2">
    <source>
        <dbReference type="Proteomes" id="UP000199337"/>
    </source>
</evidence>
<protein>
    <submittedName>
        <fullName evidence="1">DNA-binding transcriptional regulator, FrmR family</fullName>
    </submittedName>
</protein>
<dbReference type="PANTHER" id="PTHR33677:SF5">
    <property type="entry name" value="TRANSCRIPTIONAL REPRESSOR FRMR"/>
    <property type="match status" value="1"/>
</dbReference>
<gene>
    <name evidence="1" type="ORF">SAMN05660649_02498</name>
</gene>
<dbReference type="AlphaFoldDB" id="A0A1I2U4G0"/>
<dbReference type="GO" id="GO:0045892">
    <property type="term" value="P:negative regulation of DNA-templated transcription"/>
    <property type="evidence" value="ECO:0007669"/>
    <property type="project" value="UniProtKB-ARBA"/>
</dbReference>
<dbReference type="InterPro" id="IPR003735">
    <property type="entry name" value="Metal_Tscrpt_repr"/>
</dbReference>
<keyword evidence="1" id="KW-0238">DNA-binding</keyword>
<dbReference type="STRING" id="341036.SAMN05660649_02498"/>
<dbReference type="GO" id="GO:0046872">
    <property type="term" value="F:metal ion binding"/>
    <property type="evidence" value="ECO:0007669"/>
    <property type="project" value="InterPro"/>
</dbReference>
<dbReference type="EMBL" id="FOOX01000008">
    <property type="protein sequence ID" value="SFG72020.1"/>
    <property type="molecule type" value="Genomic_DNA"/>
</dbReference>
<organism evidence="1 2">
    <name type="scientific">Desulfotruncus arcticus DSM 17038</name>
    <dbReference type="NCBI Taxonomy" id="1121424"/>
    <lineage>
        <taxon>Bacteria</taxon>
        <taxon>Bacillati</taxon>
        <taxon>Bacillota</taxon>
        <taxon>Clostridia</taxon>
        <taxon>Eubacteriales</taxon>
        <taxon>Desulfallaceae</taxon>
        <taxon>Desulfotruncus</taxon>
    </lineage>
</organism>
<proteinExistence type="predicted"/>
<name>A0A1I2U4G0_9FIRM</name>
<dbReference type="RefSeq" id="WP_238456440.1">
    <property type="nucleotide sequence ID" value="NZ_FOOX01000008.1"/>
</dbReference>
<accession>A0A1I2U4G0</accession>